<dbReference type="InterPro" id="IPR050312">
    <property type="entry name" value="IolE/XylAMocC-like"/>
</dbReference>
<gene>
    <name evidence="2" type="ORF">EYH02_03260</name>
</gene>
<dbReference type="Proteomes" id="UP000605805">
    <property type="component" value="Unassembled WGS sequence"/>
</dbReference>
<organism evidence="2 3">
    <name type="scientific">Ignisphaera aggregans</name>
    <dbReference type="NCBI Taxonomy" id="334771"/>
    <lineage>
        <taxon>Archaea</taxon>
        <taxon>Thermoproteota</taxon>
        <taxon>Thermoprotei</taxon>
        <taxon>Desulfurococcales</taxon>
        <taxon>Desulfurococcaceae</taxon>
        <taxon>Ignisphaera</taxon>
    </lineage>
</organism>
<accession>A0A832YY38</accession>
<evidence type="ECO:0000313" key="3">
    <source>
        <dbReference type="Proteomes" id="UP000605805"/>
    </source>
</evidence>
<protein>
    <submittedName>
        <fullName evidence="2">Sugar phosphate isomerase/epimerase</fullName>
    </submittedName>
</protein>
<evidence type="ECO:0000313" key="2">
    <source>
        <dbReference type="EMBL" id="HIP57071.1"/>
    </source>
</evidence>
<dbReference type="Gene3D" id="3.20.20.150">
    <property type="entry name" value="Divalent-metal-dependent TIM barrel enzymes"/>
    <property type="match status" value="1"/>
</dbReference>
<evidence type="ECO:0000259" key="1">
    <source>
        <dbReference type="Pfam" id="PF01261"/>
    </source>
</evidence>
<dbReference type="GO" id="GO:0016853">
    <property type="term" value="F:isomerase activity"/>
    <property type="evidence" value="ECO:0007669"/>
    <property type="project" value="UniProtKB-KW"/>
</dbReference>
<name>A0A832YY38_9CREN</name>
<keyword evidence="2" id="KW-0413">Isomerase</keyword>
<sequence>MLYGFIVRKGYEVVARLPWKVGIVTFMLFPELLKSDAGAGDKIRSIAGDPFFDLFEVAPMGDAEWAKLKDIAREKEFALALQPEILVRGRNPSSVNEDERREVVKAFVEEIRRAGERGMKAVALCSGPNVEGADREKAIEAMVKTLRELAEEASRYGMAVYLETFDYQWDKRRLVGPIDLAAKIVEKARETHRNVYLMWDLSHGPLLNEDPEVLKSYPDLIGHIHIGCAKKVDDKLYDWHPGFYRPGALNTEHDVAKLLEVLRDIGYRGAISFEIKPEGDQSPYEVLNAAKGVLLRAFQLVLERI</sequence>
<feature type="domain" description="Xylose isomerase-like TIM barrel" evidence="1">
    <location>
        <begin position="56"/>
        <end position="280"/>
    </location>
</feature>
<dbReference type="SUPFAM" id="SSF51658">
    <property type="entry name" value="Xylose isomerase-like"/>
    <property type="match status" value="1"/>
</dbReference>
<reference evidence="2" key="1">
    <citation type="journal article" date="2020" name="ISME J.">
        <title>Gammaproteobacteria mediating utilization of methyl-, sulfur- and petroleum organic compounds in deep ocean hydrothermal plumes.</title>
        <authorList>
            <person name="Zhou Z."/>
            <person name="Liu Y."/>
            <person name="Pan J."/>
            <person name="Cron B.R."/>
            <person name="Toner B.M."/>
            <person name="Anantharaman K."/>
            <person name="Breier J.A."/>
            <person name="Dick G.J."/>
            <person name="Li M."/>
        </authorList>
    </citation>
    <scope>NUCLEOTIDE SEQUENCE</scope>
    <source>
        <strain evidence="2">SZUA-1435</strain>
    </source>
</reference>
<dbReference type="Pfam" id="PF01261">
    <property type="entry name" value="AP_endonuc_2"/>
    <property type="match status" value="1"/>
</dbReference>
<dbReference type="AlphaFoldDB" id="A0A832YY38"/>
<dbReference type="PANTHER" id="PTHR12110:SF21">
    <property type="entry name" value="XYLOSE ISOMERASE-LIKE TIM BARREL DOMAIN-CONTAINING PROTEIN"/>
    <property type="match status" value="1"/>
</dbReference>
<dbReference type="InterPro" id="IPR013022">
    <property type="entry name" value="Xyl_isomerase-like_TIM-brl"/>
</dbReference>
<proteinExistence type="predicted"/>
<dbReference type="EMBL" id="DQTV01000059">
    <property type="protein sequence ID" value="HIP57071.1"/>
    <property type="molecule type" value="Genomic_DNA"/>
</dbReference>
<dbReference type="PANTHER" id="PTHR12110">
    <property type="entry name" value="HYDROXYPYRUVATE ISOMERASE"/>
    <property type="match status" value="1"/>
</dbReference>
<comment type="caution">
    <text evidence="2">The sequence shown here is derived from an EMBL/GenBank/DDBJ whole genome shotgun (WGS) entry which is preliminary data.</text>
</comment>
<dbReference type="InterPro" id="IPR036237">
    <property type="entry name" value="Xyl_isomerase-like_sf"/>
</dbReference>